<dbReference type="InterPro" id="IPR023346">
    <property type="entry name" value="Lysozyme-like_dom_sf"/>
</dbReference>
<dbReference type="EMBL" id="NBSK02000003">
    <property type="protein sequence ID" value="KAJ0218181.1"/>
    <property type="molecule type" value="Genomic_DNA"/>
</dbReference>
<comment type="caution">
    <text evidence="3">The sequence shown here is derived from an EMBL/GenBank/DDBJ whole genome shotgun (WGS) entry which is preliminary data.</text>
</comment>
<gene>
    <name evidence="3" type="ORF">LSAT_V11C300151730</name>
</gene>
<keyword evidence="2" id="KW-0146">Chitin degradation</keyword>
<keyword evidence="4" id="KW-1185">Reference proteome</keyword>
<protein>
    <submittedName>
        <fullName evidence="3">Uncharacterized protein</fullName>
    </submittedName>
</protein>
<reference evidence="3 4" key="1">
    <citation type="journal article" date="2017" name="Nat. Commun.">
        <title>Genome assembly with in vitro proximity ligation data and whole-genome triplication in lettuce.</title>
        <authorList>
            <person name="Reyes-Chin-Wo S."/>
            <person name="Wang Z."/>
            <person name="Yang X."/>
            <person name="Kozik A."/>
            <person name="Arikit S."/>
            <person name="Song C."/>
            <person name="Xia L."/>
            <person name="Froenicke L."/>
            <person name="Lavelle D.O."/>
            <person name="Truco M.J."/>
            <person name="Xia R."/>
            <person name="Zhu S."/>
            <person name="Xu C."/>
            <person name="Xu H."/>
            <person name="Xu X."/>
            <person name="Cox K."/>
            <person name="Korf I."/>
            <person name="Meyers B.C."/>
            <person name="Michelmore R.W."/>
        </authorList>
    </citation>
    <scope>NUCLEOTIDE SEQUENCE [LARGE SCALE GENOMIC DNA]</scope>
    <source>
        <strain evidence="4">cv. Salinas</strain>
        <tissue evidence="3">Seedlings</tissue>
    </source>
</reference>
<sequence>MVLKIQRKTASPTKRIHAPLTKATMGEVHFKYHIITTTVQSEIDLGWICSETQVWWLMTQRFRSRLGCGFGETIRAINGDDECIGRNGEQVNLHVGYYTEYRKQFGIPTGPNLRC</sequence>
<accession>A0A9R1XM29</accession>
<evidence type="ECO:0000256" key="2">
    <source>
        <dbReference type="ARBA" id="ARBA00023024"/>
    </source>
</evidence>
<proteinExistence type="predicted"/>
<evidence type="ECO:0000256" key="1">
    <source>
        <dbReference type="ARBA" id="ARBA00003102"/>
    </source>
</evidence>
<dbReference type="SUPFAM" id="SSF53955">
    <property type="entry name" value="Lysozyme-like"/>
    <property type="match status" value="1"/>
</dbReference>
<evidence type="ECO:0000313" key="3">
    <source>
        <dbReference type="EMBL" id="KAJ0218181.1"/>
    </source>
</evidence>
<dbReference type="AlphaFoldDB" id="A0A9R1XM29"/>
<dbReference type="Gene3D" id="1.10.530.10">
    <property type="match status" value="1"/>
</dbReference>
<comment type="function">
    <text evidence="1">Defense against chitin-containing fungal pathogens.</text>
</comment>
<keyword evidence="2" id="KW-0624">Polysaccharide degradation</keyword>
<keyword evidence="2" id="KW-0119">Carbohydrate metabolism</keyword>
<dbReference type="GO" id="GO:0006032">
    <property type="term" value="P:chitin catabolic process"/>
    <property type="evidence" value="ECO:0007669"/>
    <property type="project" value="UniProtKB-KW"/>
</dbReference>
<organism evidence="3 4">
    <name type="scientific">Lactuca sativa</name>
    <name type="common">Garden lettuce</name>
    <dbReference type="NCBI Taxonomy" id="4236"/>
    <lineage>
        <taxon>Eukaryota</taxon>
        <taxon>Viridiplantae</taxon>
        <taxon>Streptophyta</taxon>
        <taxon>Embryophyta</taxon>
        <taxon>Tracheophyta</taxon>
        <taxon>Spermatophyta</taxon>
        <taxon>Magnoliopsida</taxon>
        <taxon>eudicotyledons</taxon>
        <taxon>Gunneridae</taxon>
        <taxon>Pentapetalae</taxon>
        <taxon>asterids</taxon>
        <taxon>campanulids</taxon>
        <taxon>Asterales</taxon>
        <taxon>Asteraceae</taxon>
        <taxon>Cichorioideae</taxon>
        <taxon>Cichorieae</taxon>
        <taxon>Lactucinae</taxon>
        <taxon>Lactuca</taxon>
    </lineage>
</organism>
<dbReference type="Proteomes" id="UP000235145">
    <property type="component" value="Unassembled WGS sequence"/>
</dbReference>
<evidence type="ECO:0000313" key="4">
    <source>
        <dbReference type="Proteomes" id="UP000235145"/>
    </source>
</evidence>
<name>A0A9R1XM29_LACSA</name>